<evidence type="ECO:0000313" key="9">
    <source>
        <dbReference type="Proteomes" id="UP000229526"/>
    </source>
</evidence>
<dbReference type="AlphaFoldDB" id="A0A2H0UK63"/>
<dbReference type="Gene3D" id="2.30.42.10">
    <property type="match status" value="1"/>
</dbReference>
<keyword evidence="6" id="KW-1133">Transmembrane helix</keyword>
<dbReference type="SUPFAM" id="SSF52096">
    <property type="entry name" value="ClpP/crotonase"/>
    <property type="match status" value="1"/>
</dbReference>
<comment type="caution">
    <text evidence="8">The sequence shown here is derived from an EMBL/GenBank/DDBJ whole genome shotgun (WGS) entry which is preliminary data.</text>
</comment>
<evidence type="ECO:0000256" key="1">
    <source>
        <dbReference type="ARBA" id="ARBA00009179"/>
    </source>
</evidence>
<dbReference type="Gene3D" id="3.90.226.10">
    <property type="entry name" value="2-enoyl-CoA Hydratase, Chain A, domain 1"/>
    <property type="match status" value="1"/>
</dbReference>
<evidence type="ECO:0000256" key="6">
    <source>
        <dbReference type="SAM" id="Phobius"/>
    </source>
</evidence>
<keyword evidence="3 5" id="KW-0378">Hydrolase</keyword>
<evidence type="ECO:0000256" key="3">
    <source>
        <dbReference type="ARBA" id="ARBA00022801"/>
    </source>
</evidence>
<dbReference type="EMBL" id="PFBD01000025">
    <property type="protein sequence ID" value="PIR86789.1"/>
    <property type="molecule type" value="Genomic_DNA"/>
</dbReference>
<dbReference type="GO" id="GO:0030288">
    <property type="term" value="C:outer membrane-bounded periplasmic space"/>
    <property type="evidence" value="ECO:0007669"/>
    <property type="project" value="TreeGrafter"/>
</dbReference>
<evidence type="ECO:0000256" key="4">
    <source>
        <dbReference type="ARBA" id="ARBA00022825"/>
    </source>
</evidence>
<dbReference type="InterPro" id="IPR001478">
    <property type="entry name" value="PDZ"/>
</dbReference>
<feature type="transmembrane region" description="Helical" evidence="6">
    <location>
        <begin position="12"/>
        <end position="32"/>
    </location>
</feature>
<protein>
    <submittedName>
        <fullName evidence="8">S41 family peptidase</fullName>
    </submittedName>
</protein>
<dbReference type="InterPro" id="IPR005151">
    <property type="entry name" value="Tail-specific_protease"/>
</dbReference>
<name>A0A2H0UK63_9BACT</name>
<dbReference type="CDD" id="cd06782">
    <property type="entry name" value="cpPDZ_CPP-like"/>
    <property type="match status" value="1"/>
</dbReference>
<accession>A0A2H0UK63</accession>
<evidence type="ECO:0000259" key="7">
    <source>
        <dbReference type="PROSITE" id="PS50106"/>
    </source>
</evidence>
<keyword evidence="6" id="KW-0472">Membrane</keyword>
<dbReference type="SUPFAM" id="SSF50156">
    <property type="entry name" value="PDZ domain-like"/>
    <property type="match status" value="1"/>
</dbReference>
<dbReference type="PANTHER" id="PTHR32060">
    <property type="entry name" value="TAIL-SPECIFIC PROTEASE"/>
    <property type="match status" value="1"/>
</dbReference>
<dbReference type="SMART" id="SM00228">
    <property type="entry name" value="PDZ"/>
    <property type="match status" value="1"/>
</dbReference>
<dbReference type="CDD" id="cd07560">
    <property type="entry name" value="Peptidase_S41_CPP"/>
    <property type="match status" value="1"/>
</dbReference>
<keyword evidence="4 5" id="KW-0720">Serine protease</keyword>
<proteinExistence type="inferred from homology"/>
<keyword evidence="2 5" id="KW-0645">Protease</keyword>
<keyword evidence="6" id="KW-0812">Transmembrane</keyword>
<dbReference type="GO" id="GO:0008236">
    <property type="term" value="F:serine-type peptidase activity"/>
    <property type="evidence" value="ECO:0007669"/>
    <property type="project" value="UniProtKB-KW"/>
</dbReference>
<organism evidence="8 9">
    <name type="scientific">Candidatus Harrisonbacteria bacterium CG10_big_fil_rev_8_21_14_0_10_49_15</name>
    <dbReference type="NCBI Taxonomy" id="1974587"/>
    <lineage>
        <taxon>Bacteria</taxon>
        <taxon>Candidatus Harrisoniibacteriota</taxon>
    </lineage>
</organism>
<evidence type="ECO:0000256" key="2">
    <source>
        <dbReference type="ARBA" id="ARBA00022670"/>
    </source>
</evidence>
<dbReference type="Gene3D" id="3.30.750.44">
    <property type="match status" value="1"/>
</dbReference>
<sequence length="412" mass="44600">MFHFESPRQKRVTITVVFILTAVLLGGGFLLGQYQATGAQALYPPYGADVLEPAVELDAEFSLFWEAWQQLRSRHVKAPDFTDQDFVYGGVEGLAGTFNDPYTTFFPPTEAEQFNENVKGNFGGIGAEIGIRNDILTVIAPLEDSPAQAEGLKAGDAILRIDGQPTEGMTITEAVGHIRGEVGTVVVLTLMRDSWLAPQEISVTRGRISIPTLKTELHENGKIIQIRLFAFNENATKEFYKAVSSALSSGVEGVVLDLRNNPGGFLEVAVDLAGWFLERGDVVVSERFRGGDEQEFLARGNAALLDVPVVVLINQGSASASEILAGALRDQRQIPLVGEISFGKGTVQELVPLSDGSSLKVTIAEWVLPGGQVLSSGLEPDHLVSFTDEDLEAERDVQLEKALEVLRTSMSN</sequence>
<evidence type="ECO:0000313" key="8">
    <source>
        <dbReference type="EMBL" id="PIR86789.1"/>
    </source>
</evidence>
<dbReference type="InterPro" id="IPR029045">
    <property type="entry name" value="ClpP/crotonase-like_dom_sf"/>
</dbReference>
<dbReference type="GO" id="GO:0004175">
    <property type="term" value="F:endopeptidase activity"/>
    <property type="evidence" value="ECO:0007669"/>
    <property type="project" value="TreeGrafter"/>
</dbReference>
<dbReference type="Pfam" id="PF17820">
    <property type="entry name" value="PDZ_6"/>
    <property type="match status" value="1"/>
</dbReference>
<reference evidence="9" key="1">
    <citation type="submission" date="2017-09" db="EMBL/GenBank/DDBJ databases">
        <title>Depth-based differentiation of microbial function through sediment-hosted aquifers and enrichment of novel symbionts in the deep terrestrial subsurface.</title>
        <authorList>
            <person name="Probst A.J."/>
            <person name="Ladd B."/>
            <person name="Jarett J.K."/>
            <person name="Geller-Mcgrath D.E."/>
            <person name="Sieber C.M.K."/>
            <person name="Emerson J.B."/>
            <person name="Anantharaman K."/>
            <person name="Thomas B.C."/>
            <person name="Malmstrom R."/>
            <person name="Stieglmeier M."/>
            <person name="Klingl A."/>
            <person name="Woyke T."/>
            <person name="Ryan C.M."/>
            <person name="Banfield J.F."/>
        </authorList>
    </citation>
    <scope>NUCLEOTIDE SEQUENCE [LARGE SCALE GENOMIC DNA]</scope>
</reference>
<dbReference type="PANTHER" id="PTHR32060:SF30">
    <property type="entry name" value="CARBOXY-TERMINAL PROCESSING PROTEASE CTPA"/>
    <property type="match status" value="1"/>
</dbReference>
<dbReference type="NCBIfam" id="TIGR00225">
    <property type="entry name" value="prc"/>
    <property type="match status" value="1"/>
</dbReference>
<dbReference type="FunFam" id="2.30.42.10:FF:000063">
    <property type="entry name" value="Peptidase, S41 family"/>
    <property type="match status" value="1"/>
</dbReference>
<dbReference type="GO" id="GO:0006508">
    <property type="term" value="P:proteolysis"/>
    <property type="evidence" value="ECO:0007669"/>
    <property type="project" value="UniProtKB-KW"/>
</dbReference>
<dbReference type="GO" id="GO:0007165">
    <property type="term" value="P:signal transduction"/>
    <property type="evidence" value="ECO:0007669"/>
    <property type="project" value="TreeGrafter"/>
</dbReference>
<comment type="similarity">
    <text evidence="1 5">Belongs to the peptidase S41A family.</text>
</comment>
<dbReference type="SMART" id="SM00245">
    <property type="entry name" value="TSPc"/>
    <property type="match status" value="1"/>
</dbReference>
<dbReference type="InterPro" id="IPR004447">
    <property type="entry name" value="Peptidase_S41A"/>
</dbReference>
<dbReference type="PROSITE" id="PS50106">
    <property type="entry name" value="PDZ"/>
    <property type="match status" value="1"/>
</dbReference>
<evidence type="ECO:0000256" key="5">
    <source>
        <dbReference type="RuleBase" id="RU004404"/>
    </source>
</evidence>
<feature type="domain" description="PDZ" evidence="7">
    <location>
        <begin position="111"/>
        <end position="193"/>
    </location>
</feature>
<dbReference type="InterPro" id="IPR041489">
    <property type="entry name" value="PDZ_6"/>
</dbReference>
<dbReference type="Proteomes" id="UP000229526">
    <property type="component" value="Unassembled WGS sequence"/>
</dbReference>
<dbReference type="Pfam" id="PF03572">
    <property type="entry name" value="Peptidase_S41"/>
    <property type="match status" value="1"/>
</dbReference>
<dbReference type="InterPro" id="IPR036034">
    <property type="entry name" value="PDZ_sf"/>
</dbReference>
<gene>
    <name evidence="8" type="ORF">COU11_03735</name>
</gene>